<feature type="coiled-coil region" evidence="1">
    <location>
        <begin position="1128"/>
        <end position="1155"/>
    </location>
</feature>
<feature type="coiled-coil region" evidence="1">
    <location>
        <begin position="932"/>
        <end position="966"/>
    </location>
</feature>
<keyword evidence="3" id="KW-1185">Reference proteome</keyword>
<dbReference type="Proteomes" id="UP001208017">
    <property type="component" value="Unassembled WGS sequence"/>
</dbReference>
<proteinExistence type="predicted"/>
<gene>
    <name evidence="2" type="ORF">OS242_01830</name>
</gene>
<feature type="coiled-coil region" evidence="1">
    <location>
        <begin position="740"/>
        <end position="767"/>
    </location>
</feature>
<feature type="coiled-coil region" evidence="1">
    <location>
        <begin position="288"/>
        <end position="322"/>
    </location>
</feature>
<evidence type="ECO:0008006" key="4">
    <source>
        <dbReference type="Google" id="ProtNLM"/>
    </source>
</evidence>
<sequence length="1481" mass="173184">MPAISKVRFANVNYEGGNKRYNDETFIFDGHNGALLLENGGGKTVFIQTLIQCVLPNSTMAERKMRDTLDVSLGPAHVAVEWILEESPREYFVTCVTFYMGRDGLSYLMYAFDYREGSPHAIGQIPFVKETAKGKRVANRDEIQEYYDRMSRDYRSNAAFFTKRGEYIDHLEERYRLVPGEWEAMLKINGAEGGVDAFFDGCKTMTQLVDKLLIPTVEQGLASNGTQDFYKLFENHREHFREYMALGEQLKEYQKIDEELQGIVDRYRQTDMIEHDYQRLQGKGKTLWLNMTAELEQVGERLEQLKAERDDLAVAEEAWKRRKTGLAVLVKKIAYEEKLRAFEAYLPVYQQIQLAERDAQGRFRSLEYKQMTADAEETQNKILWHEEQLRNMESDQTTESLERARSEYLSQAAYLYRSILQTLQEQRQAAQTRLEEIERDLRATEGQEKQAADKREDLVKNRSKWETLVETFAGQMSEIESEILIDPKDHVLQQRVKWSEQLKAIQTELPRLMKQKTTTKQEKELLRGQIKRVHEDLLASNQALHEAESTLSFFQEEEQRVLRTLQSVMDDLSETQGLHRKEETIRHRLDDKIHHLEKRVETSLESERLAYRFYDLYKENGVFSADPELEQWVEGALKDLPSLELGTQYVLRVAAESGRTLNELYEMYPLWPMTVITAAHDLEKVKQRLSHGNTWTHPIHLLTTAQAHSYLLGVWQDPAYLFTPRQWKDLTEPDSFRNWLEEQKNRATREKEQRKILEQERQQVANLAHSTKQFFANYPMDLIQTWRRQRDEALQKGKDSTRLLETLEFDEERIDDEMETIISRIDLLNDQERDLTDRIRKATRWEGIAQQRQQTLVDLEQERARLAACEGVLENLKQKIKHLQEEQAVFTARVQEARGNEHVTQGEDLYKRVQDLTPQSTQSSLPVLKDQIRDLDLKLMGINARKEDIENRLMQFRESLKRIRSSLAHYLDEYADWIDQELVFAGDLLAAVESAQAHWKDRKERFHEAQIKYQRLDQAREDARRGFDVKKDSYLDRYEVAWDGTVFGDSSVEVIEEQLELDRISIQNRSEQNSADQREATSLQKELAGVKYQLDLLSLQNGHSIGDPELSVVALSEQEQRDFPYQRLKFVKVLAKQLQEQKDRLQTSVDARNGQIAQFRRYLAQDVQEERVRQQILDGLRVKITYQDISDWSSAMHTRIQQVIQIAEQQQRESDQQVQHVISHLHSYLKNICQELNAIPKMTKVRFESGVKDIYDFTVPEWEDEEGLLRMRAHLEWMMKELEKDKYKNAQGHEEKDKVKKQVESWLHPTTLLQVINSANAIKVRCRKVTNDGKVSGAFTEWPSTEHWSGGEKWSKNMTLFLGILNYLAEKRGHLRPGHLNHRVVICDNPFGKASSDHVLSPVFHIAKQLGFQILALTAHAEGKFLRDYFPIVYSCKLRPTKDPSIAVMTKEKELHTAYLQDHAPKSLDRLGEEEQLSMLL</sequence>
<accession>A0ABT3WVL2</accession>
<comment type="caution">
    <text evidence="2">The sequence shown here is derived from an EMBL/GenBank/DDBJ whole genome shotgun (WGS) entry which is preliminary data.</text>
</comment>
<name>A0ABT3WVL2_9BACL</name>
<dbReference type="EMBL" id="JAPMLT010000001">
    <property type="protein sequence ID" value="MCX7568709.1"/>
    <property type="molecule type" value="Genomic_DNA"/>
</dbReference>
<keyword evidence="1" id="KW-0175">Coiled coil</keyword>
<evidence type="ECO:0000313" key="2">
    <source>
        <dbReference type="EMBL" id="MCX7568709.1"/>
    </source>
</evidence>
<evidence type="ECO:0000256" key="1">
    <source>
        <dbReference type="SAM" id="Coils"/>
    </source>
</evidence>
<feature type="coiled-coil region" evidence="1">
    <location>
        <begin position="859"/>
        <end position="893"/>
    </location>
</feature>
<evidence type="ECO:0000313" key="3">
    <source>
        <dbReference type="Proteomes" id="UP001208017"/>
    </source>
</evidence>
<dbReference type="RefSeq" id="WP_267149949.1">
    <property type="nucleotide sequence ID" value="NZ_JAPMLT010000001.1"/>
</dbReference>
<protein>
    <recommendedName>
        <fullName evidence="4">Chromosome segregation ATPase</fullName>
    </recommendedName>
</protein>
<reference evidence="2 3" key="1">
    <citation type="submission" date="2022-11" db="EMBL/GenBank/DDBJ databases">
        <title>Study of microbial diversity in lake waters.</title>
        <authorList>
            <person name="Zhang J."/>
        </authorList>
    </citation>
    <scope>NUCLEOTIDE SEQUENCE [LARGE SCALE GENOMIC DNA]</scope>
    <source>
        <strain evidence="2 3">DT12</strain>
    </source>
</reference>
<organism evidence="2 3">
    <name type="scientific">Tumebacillus lacus</name>
    <dbReference type="NCBI Taxonomy" id="2995335"/>
    <lineage>
        <taxon>Bacteria</taxon>
        <taxon>Bacillati</taxon>
        <taxon>Bacillota</taxon>
        <taxon>Bacilli</taxon>
        <taxon>Bacillales</taxon>
        <taxon>Alicyclobacillaceae</taxon>
        <taxon>Tumebacillus</taxon>
    </lineage>
</organism>
<feature type="coiled-coil region" evidence="1">
    <location>
        <begin position="420"/>
        <end position="454"/>
    </location>
</feature>